<keyword evidence="4 6" id="KW-1133">Transmembrane helix</keyword>
<evidence type="ECO:0000256" key="2">
    <source>
        <dbReference type="ARBA" id="ARBA00022475"/>
    </source>
</evidence>
<feature type="transmembrane region" description="Helical" evidence="6">
    <location>
        <begin position="593"/>
        <end position="615"/>
    </location>
</feature>
<feature type="transmembrane region" description="Helical" evidence="6">
    <location>
        <begin position="52"/>
        <end position="74"/>
    </location>
</feature>
<name>A0A9D1PK06_9BACI</name>
<dbReference type="AlphaFoldDB" id="A0A9D1PK06"/>
<organism evidence="8 9">
    <name type="scientific">Candidatus Pseudogracilibacillus intestinigallinarum</name>
    <dbReference type="NCBI Taxonomy" id="2838742"/>
    <lineage>
        <taxon>Bacteria</taxon>
        <taxon>Bacillati</taxon>
        <taxon>Bacillota</taxon>
        <taxon>Bacilli</taxon>
        <taxon>Bacillales</taxon>
        <taxon>Bacillaceae</taxon>
        <taxon>Pseudogracilibacillus</taxon>
    </lineage>
</organism>
<feature type="transmembrane region" description="Helical" evidence="6">
    <location>
        <begin position="559"/>
        <end position="581"/>
    </location>
</feature>
<gene>
    <name evidence="8" type="ORF">H9895_02370</name>
</gene>
<dbReference type="InterPro" id="IPR003838">
    <property type="entry name" value="ABC3_permease_C"/>
</dbReference>
<dbReference type="GO" id="GO:0055085">
    <property type="term" value="P:transmembrane transport"/>
    <property type="evidence" value="ECO:0007669"/>
    <property type="project" value="UniProtKB-UniRule"/>
</dbReference>
<feature type="transmembrane region" description="Helical" evidence="6">
    <location>
        <begin position="196"/>
        <end position="215"/>
    </location>
</feature>
<comment type="similarity">
    <text evidence="6">Belongs to the ABC-4 integral membrane protein family.</text>
</comment>
<evidence type="ECO:0000313" key="9">
    <source>
        <dbReference type="Proteomes" id="UP000823937"/>
    </source>
</evidence>
<evidence type="ECO:0000256" key="3">
    <source>
        <dbReference type="ARBA" id="ARBA00022692"/>
    </source>
</evidence>
<feature type="transmembrane region" description="Helical" evidence="6">
    <location>
        <begin position="20"/>
        <end position="40"/>
    </location>
</feature>
<keyword evidence="2 6" id="KW-1003">Cell membrane</keyword>
<evidence type="ECO:0000256" key="4">
    <source>
        <dbReference type="ARBA" id="ARBA00022989"/>
    </source>
</evidence>
<feature type="transmembrane region" description="Helical" evidence="6">
    <location>
        <begin position="221"/>
        <end position="242"/>
    </location>
</feature>
<comment type="subcellular location">
    <subcellularLocation>
        <location evidence="1 6">Cell membrane</location>
        <topology evidence="1 6">Multi-pass membrane protein</topology>
    </subcellularLocation>
</comment>
<dbReference type="InterPro" id="IPR052536">
    <property type="entry name" value="ABC-4_Integral_Memb_Prot"/>
</dbReference>
<dbReference type="EMBL" id="DXHX01000032">
    <property type="protein sequence ID" value="HIV73908.1"/>
    <property type="molecule type" value="Genomic_DNA"/>
</dbReference>
<dbReference type="Proteomes" id="UP000823937">
    <property type="component" value="Unassembled WGS sequence"/>
</dbReference>
<evidence type="ECO:0000256" key="1">
    <source>
        <dbReference type="ARBA" id="ARBA00004651"/>
    </source>
</evidence>
<comment type="caution">
    <text evidence="8">The sequence shown here is derived from an EMBL/GenBank/DDBJ whole genome shotgun (WGS) entry which is preliminary data.</text>
</comment>
<protein>
    <submittedName>
        <fullName evidence="8">ABC transporter permease</fullName>
    </submittedName>
</protein>
<dbReference type="InterPro" id="IPR027022">
    <property type="entry name" value="ABC_permease_BceB-typ"/>
</dbReference>
<evidence type="ECO:0000259" key="7">
    <source>
        <dbReference type="Pfam" id="PF02687"/>
    </source>
</evidence>
<sequence length="623" mass="70519">MTFRKFAFNNVIRNKRLYAAYFISSMFTVMVFFTFLNFAFHPLFSESDINKAVFTGMSVAGGIIYVFSFFFILYSMSSFLQSRKREFGILMIQGMSTQQIRKMVFLENMLIGFLATMLGILFGVVFSKGILLIAENLLVMDEALNFYFPTKAIIVTFISFILLFLFISIFVTFILNTNKVITLIKGDKIGKSEPKANVFLTLIAVALLGAGYFIAVTVKGASVAVALLPVVTLVTIGTYLLFSQLNVYVIRMLKNRKGLFWKKTNMLLFSDLAFRMKDNARVFFMVTIISTVAFSAIGTLVGFSSLITDGMKDVNEFTYSYTQDEKDEEEIVTVNRILDDYGLDYEEREIAAYSAMIDDRYVTIVTPEMYNEFASLIDQEPVTLAKDEAIIVEPDSKREMIPMNMVPLPSAITLKDGSTVEAVKTEEKVNPNVLLTMGAFYVVGESIFEQLPEPENIEYMYAWEVTKGSEDDIINAGRDISQEILGFTAVDYVVYDINKVWSPVLFVGLFIGIVFFVSAGSFLYFRLYTDLDSDREKFAAISKIGLTEKEMNKVISKQIGLLFFIPMSVAVIHGAVALTALSHMFGHNLVRESVMVLGSFFIIQVLYFIVVRYFYTKQIRRAM</sequence>
<feature type="domain" description="ABC3 transporter permease C-terminal" evidence="7">
    <location>
        <begin position="59"/>
        <end position="172"/>
    </location>
</feature>
<dbReference type="PANTHER" id="PTHR46795">
    <property type="entry name" value="ABC TRANSPORTER PERMEASE-RELATED-RELATED"/>
    <property type="match status" value="1"/>
</dbReference>
<proteinExistence type="inferred from homology"/>
<keyword evidence="3 6" id="KW-0812">Transmembrane</keyword>
<feature type="transmembrane region" description="Helical" evidence="6">
    <location>
        <begin position="500"/>
        <end position="525"/>
    </location>
</feature>
<accession>A0A9D1PK06</accession>
<dbReference type="PIRSF" id="PIRSF018968">
    <property type="entry name" value="ABC_permease_BceB"/>
    <property type="match status" value="1"/>
</dbReference>
<dbReference type="GO" id="GO:0005886">
    <property type="term" value="C:plasma membrane"/>
    <property type="evidence" value="ECO:0007669"/>
    <property type="project" value="UniProtKB-SubCell"/>
</dbReference>
<reference evidence="8" key="2">
    <citation type="submission" date="2021-04" db="EMBL/GenBank/DDBJ databases">
        <authorList>
            <person name="Gilroy R."/>
        </authorList>
    </citation>
    <scope>NUCLEOTIDE SEQUENCE</scope>
    <source>
        <strain evidence="8">CHK169-2315</strain>
    </source>
</reference>
<feature type="transmembrane region" description="Helical" evidence="6">
    <location>
        <begin position="282"/>
        <end position="307"/>
    </location>
</feature>
<evidence type="ECO:0000313" key="8">
    <source>
        <dbReference type="EMBL" id="HIV73908.1"/>
    </source>
</evidence>
<dbReference type="PANTHER" id="PTHR46795:SF2">
    <property type="entry name" value="ABC TRANSPORTER, PERMEASE PROTEIN"/>
    <property type="match status" value="1"/>
</dbReference>
<keyword evidence="6" id="KW-0813">Transport</keyword>
<feature type="transmembrane region" description="Helical" evidence="6">
    <location>
        <begin position="110"/>
        <end position="133"/>
    </location>
</feature>
<evidence type="ECO:0000256" key="5">
    <source>
        <dbReference type="ARBA" id="ARBA00023136"/>
    </source>
</evidence>
<dbReference type="Pfam" id="PF02687">
    <property type="entry name" value="FtsX"/>
    <property type="match status" value="1"/>
</dbReference>
<evidence type="ECO:0000256" key="6">
    <source>
        <dbReference type="PIRNR" id="PIRNR018968"/>
    </source>
</evidence>
<reference evidence="8" key="1">
    <citation type="journal article" date="2021" name="PeerJ">
        <title>Extensive microbial diversity within the chicken gut microbiome revealed by metagenomics and culture.</title>
        <authorList>
            <person name="Gilroy R."/>
            <person name="Ravi A."/>
            <person name="Getino M."/>
            <person name="Pursley I."/>
            <person name="Horton D.L."/>
            <person name="Alikhan N.F."/>
            <person name="Baker D."/>
            <person name="Gharbi K."/>
            <person name="Hall N."/>
            <person name="Watson M."/>
            <person name="Adriaenssens E.M."/>
            <person name="Foster-Nyarko E."/>
            <person name="Jarju S."/>
            <person name="Secka A."/>
            <person name="Antonio M."/>
            <person name="Oren A."/>
            <person name="Chaudhuri R.R."/>
            <person name="La Ragione R."/>
            <person name="Hildebrand F."/>
            <person name="Pallen M.J."/>
        </authorList>
    </citation>
    <scope>NUCLEOTIDE SEQUENCE</scope>
    <source>
        <strain evidence="8">CHK169-2315</strain>
    </source>
</reference>
<keyword evidence="5 6" id="KW-0472">Membrane</keyword>
<feature type="transmembrane region" description="Helical" evidence="6">
    <location>
        <begin position="153"/>
        <end position="175"/>
    </location>
</feature>